<proteinExistence type="predicted"/>
<organism evidence="1 2">
    <name type="scientific">Parabacteroides goldsteinii DSM 19448 = WAL 12034</name>
    <dbReference type="NCBI Taxonomy" id="927665"/>
    <lineage>
        <taxon>Bacteria</taxon>
        <taxon>Pseudomonadati</taxon>
        <taxon>Bacteroidota</taxon>
        <taxon>Bacteroidia</taxon>
        <taxon>Bacteroidales</taxon>
        <taxon>Tannerellaceae</taxon>
        <taxon>Parabacteroides</taxon>
    </lineage>
</organism>
<dbReference type="RefSeq" id="WP_046145971.1">
    <property type="nucleotide sequence ID" value="NZ_KQ033912.1"/>
</dbReference>
<dbReference type="AlphaFoldDB" id="A0A0F5JES3"/>
<dbReference type="HOGENOM" id="CLU_013214_0_0_10"/>
<dbReference type="EMBL" id="AQHV01000011">
    <property type="protein sequence ID" value="KKB55972.1"/>
    <property type="molecule type" value="Genomic_DNA"/>
</dbReference>
<dbReference type="Proteomes" id="UP000033047">
    <property type="component" value="Unassembled WGS sequence"/>
</dbReference>
<reference evidence="1 2" key="1">
    <citation type="submission" date="2013-04" db="EMBL/GenBank/DDBJ databases">
        <title>The Genome Sequence of Parabacteroides goldsteinii DSM 19448.</title>
        <authorList>
            <consortium name="The Broad Institute Genomics Platform"/>
            <person name="Earl A."/>
            <person name="Ward D."/>
            <person name="Feldgarden M."/>
            <person name="Gevers D."/>
            <person name="Martens E."/>
            <person name="Sakamoto M."/>
            <person name="Benno Y."/>
            <person name="Song Y."/>
            <person name="Liu C."/>
            <person name="Lee J."/>
            <person name="Bolanos M."/>
            <person name="Vaisanen M.L."/>
            <person name="Finegold S.M."/>
            <person name="Walker B."/>
            <person name="Young S."/>
            <person name="Zeng Q."/>
            <person name="Gargeya S."/>
            <person name="Fitzgerald M."/>
            <person name="Haas B."/>
            <person name="Abouelleil A."/>
            <person name="Allen A.W."/>
            <person name="Alvarado L."/>
            <person name="Arachchi H.M."/>
            <person name="Berlin A.M."/>
            <person name="Chapman S.B."/>
            <person name="Gainer-Dewar J."/>
            <person name="Goldberg J."/>
            <person name="Griggs A."/>
            <person name="Gujja S."/>
            <person name="Hansen M."/>
            <person name="Howarth C."/>
            <person name="Imamovic A."/>
            <person name="Ireland A."/>
            <person name="Larimer J."/>
            <person name="McCowan C."/>
            <person name="Murphy C."/>
            <person name="Pearson M."/>
            <person name="Poon T.W."/>
            <person name="Priest M."/>
            <person name="Roberts A."/>
            <person name="Saif S."/>
            <person name="Shea T."/>
            <person name="Sisk P."/>
            <person name="Sykes S."/>
            <person name="Wortman J."/>
            <person name="Nusbaum C."/>
            <person name="Birren B."/>
        </authorList>
    </citation>
    <scope>NUCLEOTIDE SEQUENCE [LARGE SCALE GENOMIC DNA]</scope>
    <source>
        <strain evidence="1 2">DSM 19448</strain>
    </source>
</reference>
<accession>A0A0F5JES3</accession>
<protein>
    <recommendedName>
        <fullName evidence="3">Macroglobulin domain-containing protein</fullName>
    </recommendedName>
</protein>
<evidence type="ECO:0000313" key="2">
    <source>
        <dbReference type="Proteomes" id="UP000033047"/>
    </source>
</evidence>
<comment type="caution">
    <text evidence="1">The sequence shown here is derived from an EMBL/GenBank/DDBJ whole genome shotgun (WGS) entry which is preliminary data.</text>
</comment>
<dbReference type="Gene3D" id="2.60.40.1930">
    <property type="match status" value="1"/>
</dbReference>
<sequence>MKTHYNVINYIFLLLFCLKASGQEPDIVLNKLTQFIRATDQFSQYIPHEKVYLHFDNTSYYQGDNIWFTCYVVTSKLHQATELSKTLYVELLNPGGEIVDKRVLKIEDGRCHGDFTLGQLPFYSGFYEVRAYTKYMLNFGEDVIFSRLLPVFNKPKEEGNFEEKNMLKYGYGKYPKKREKPQKDKKVTLKLYPEGGNLIHGITSRIAFEITDAFGNPLEASGKIINEDKEDISTFSTVHEGRGFFDYTPDESKRKAIVDYNGKQYQFDMPKPLPQGFTFHVDNLSSPDSLEISLQKNKYTPAEKLGLVFISRGQLHGYSLINVIHNETIRFKVDKTNFPAGVAQAILFNSDGEILCDRLLFNNKDNQFSIQSKTSKETYEPYEAVDMEFTLTDREANPVQTPFSLSVRDGMNEVAWNHTILTDLLLMSEIKGYVRNPSYYFEADDSTHRSALDLLMMVQGWHRYSWKQMAGIEPFDLKYRPEQGIEMHGQVVSFVRKIPKPNVTVSSFLLKRGEEEKPGNAFDVFVTDSLGRFAFRTDITGKWNMILAVSEKGKKKDHRIILDRLFTPEPKRYRYAEMQVNIADRAEGDKEEKTELEEVPDIQEPEEDINALLTSYEDSLAKAGNKEKILRLDEVTVTAKKRSREKDIYNNRSKSIAYYDVQSEWDDITDQGKYIGKDIHELMINMNNNFRKAFSRQDEYLQYKGRMPLFVINYEPTMATEMDYNKYKLIRLEAIKSIYINEDISTMCKYADPRISPLEIDKIYGCVVFVETYPEDKIPTDAGKGVRKTWLEGYSQVKEFYSPDYSVLPPEPDYRRTLYWNPSVIPDEKGKASIRFYNNSRCRKFKVSAETITADGIIGVYK</sequence>
<name>A0A0F5JES3_9BACT</name>
<dbReference type="STRING" id="927665.HMPREF1535_01945"/>
<dbReference type="PATRIC" id="fig|927665.4.peg.1993"/>
<evidence type="ECO:0000313" key="1">
    <source>
        <dbReference type="EMBL" id="KKB55972.1"/>
    </source>
</evidence>
<evidence type="ECO:0008006" key="3">
    <source>
        <dbReference type="Google" id="ProtNLM"/>
    </source>
</evidence>
<gene>
    <name evidence="1" type="ORF">HMPREF1535_01945</name>
</gene>